<feature type="transmembrane region" description="Helical" evidence="1">
    <location>
        <begin position="59"/>
        <end position="76"/>
    </location>
</feature>
<keyword evidence="1" id="KW-1133">Transmembrane helix</keyword>
<keyword evidence="1" id="KW-0812">Transmembrane</keyword>
<keyword evidence="3" id="KW-1185">Reference proteome</keyword>
<gene>
    <name evidence="2" type="ORF">H9636_13535</name>
</gene>
<name>A0ABR8XEN2_9BACL</name>
<evidence type="ECO:0000313" key="2">
    <source>
        <dbReference type="EMBL" id="MBD8027674.1"/>
    </source>
</evidence>
<protein>
    <submittedName>
        <fullName evidence="2">Uncharacterized protein</fullName>
    </submittedName>
</protein>
<proteinExistence type="predicted"/>
<feature type="transmembrane region" description="Helical" evidence="1">
    <location>
        <begin position="6"/>
        <end position="25"/>
    </location>
</feature>
<evidence type="ECO:0000256" key="1">
    <source>
        <dbReference type="SAM" id="Phobius"/>
    </source>
</evidence>
<reference evidence="2 3" key="1">
    <citation type="submission" date="2020-08" db="EMBL/GenBank/DDBJ databases">
        <title>A Genomic Blueprint of the Chicken Gut Microbiome.</title>
        <authorList>
            <person name="Gilroy R."/>
            <person name="Ravi A."/>
            <person name="Getino M."/>
            <person name="Pursley I."/>
            <person name="Horton D.L."/>
            <person name="Alikhan N.-F."/>
            <person name="Baker D."/>
            <person name="Gharbi K."/>
            <person name="Hall N."/>
            <person name="Watson M."/>
            <person name="Adriaenssens E.M."/>
            <person name="Foster-Nyarko E."/>
            <person name="Jarju S."/>
            <person name="Secka A."/>
            <person name="Antonio M."/>
            <person name="Oren A."/>
            <person name="Chaudhuri R."/>
            <person name="La Ragione R.M."/>
            <person name="Hildebrand F."/>
            <person name="Pallen M.J."/>
        </authorList>
    </citation>
    <scope>NUCLEOTIDE SEQUENCE [LARGE SCALE GENOMIC DNA]</scope>
    <source>
        <strain evidence="2 3">Re31</strain>
    </source>
</reference>
<dbReference type="EMBL" id="JACSQA010000022">
    <property type="protein sequence ID" value="MBD8027674.1"/>
    <property type="molecule type" value="Genomic_DNA"/>
</dbReference>
<dbReference type="Proteomes" id="UP000640930">
    <property type="component" value="Unassembled WGS sequence"/>
</dbReference>
<sequence>MFKVYRIVHIIWTAIFAFYVSIPILENGSLEKAVYVDALFVLLWILGVIFLFIKKLTKIGFILTLMPLLYAIVIFII</sequence>
<organism evidence="2 3">
    <name type="scientific">Ureibacillus galli</name>
    <dbReference type="NCBI Taxonomy" id="2762222"/>
    <lineage>
        <taxon>Bacteria</taxon>
        <taxon>Bacillati</taxon>
        <taxon>Bacillota</taxon>
        <taxon>Bacilli</taxon>
        <taxon>Bacillales</taxon>
        <taxon>Caryophanaceae</taxon>
        <taxon>Ureibacillus</taxon>
    </lineage>
</organism>
<dbReference type="RefSeq" id="WP_191708103.1">
    <property type="nucleotide sequence ID" value="NZ_JACSQA010000022.1"/>
</dbReference>
<comment type="caution">
    <text evidence="2">The sequence shown here is derived from an EMBL/GenBank/DDBJ whole genome shotgun (WGS) entry which is preliminary data.</text>
</comment>
<feature type="transmembrane region" description="Helical" evidence="1">
    <location>
        <begin position="34"/>
        <end position="53"/>
    </location>
</feature>
<keyword evidence="1" id="KW-0472">Membrane</keyword>
<evidence type="ECO:0000313" key="3">
    <source>
        <dbReference type="Proteomes" id="UP000640930"/>
    </source>
</evidence>
<accession>A0ABR8XEN2</accession>